<keyword evidence="1" id="KW-1133">Transmembrane helix</keyword>
<organism evidence="2 3">
    <name type="scientific">Pseudomonas cannabina pv. alisalensis</name>
    <dbReference type="NCBI Taxonomy" id="757414"/>
    <lineage>
        <taxon>Bacteria</taxon>
        <taxon>Pseudomonadati</taxon>
        <taxon>Pseudomonadota</taxon>
        <taxon>Gammaproteobacteria</taxon>
        <taxon>Pseudomonadales</taxon>
        <taxon>Pseudomonadaceae</taxon>
        <taxon>Pseudomonas</taxon>
    </lineage>
</organism>
<keyword evidence="1" id="KW-0472">Membrane</keyword>
<dbReference type="EMBL" id="JAEVFO010000021">
    <property type="protein sequence ID" value="MBM0138241.1"/>
    <property type="molecule type" value="Genomic_DNA"/>
</dbReference>
<keyword evidence="3" id="KW-1185">Reference proteome</keyword>
<feature type="transmembrane region" description="Helical" evidence="1">
    <location>
        <begin position="32"/>
        <end position="57"/>
    </location>
</feature>
<proteinExistence type="predicted"/>
<protein>
    <submittedName>
        <fullName evidence="2">DUF2946 domain-containing protein</fullName>
    </submittedName>
</protein>
<reference evidence="2 3" key="1">
    <citation type="submission" date="2020-12" db="EMBL/GenBank/DDBJ databases">
        <title>Genome of Pca MAFF 106156.</title>
        <authorList>
            <person name="Fujikawa T."/>
            <person name="Inoue Y."/>
        </authorList>
    </citation>
    <scope>NUCLEOTIDE SEQUENCE [LARGE SCALE GENOMIC DNA]</scope>
    <source>
        <strain evidence="2 3">MAFF 106156</strain>
    </source>
</reference>
<accession>A0ABS1X9S2</accession>
<evidence type="ECO:0000313" key="2">
    <source>
        <dbReference type="EMBL" id="MBM0138241.1"/>
    </source>
</evidence>
<comment type="caution">
    <text evidence="2">The sequence shown here is derived from an EMBL/GenBank/DDBJ whole genome shotgun (WGS) entry which is preliminary data.</text>
</comment>
<evidence type="ECO:0000256" key="1">
    <source>
        <dbReference type="SAM" id="Phobius"/>
    </source>
</evidence>
<dbReference type="InterPro" id="IPR021333">
    <property type="entry name" value="DUF2946"/>
</dbReference>
<sequence>MDANPWIRRATAVIERCARRVERLPIRERPVIGAWLSLFAMLMIFVGPLISQGISLVHGKSQSMSMAGMECHDMPGMSQMSHHGSADRHHDLIVWEKCGYCSLLFQNPALIESNLAGFRLTVPPLQYLPARFITRQTAPPVFPGARSRAPPINL</sequence>
<name>A0ABS1X9S2_PSEC1</name>
<gene>
    <name evidence="2" type="ORF">JHZ66_05340</name>
</gene>
<dbReference type="Proteomes" id="UP000644195">
    <property type="component" value="Unassembled WGS sequence"/>
</dbReference>
<evidence type="ECO:0000313" key="3">
    <source>
        <dbReference type="Proteomes" id="UP000644195"/>
    </source>
</evidence>
<dbReference type="Pfam" id="PF11162">
    <property type="entry name" value="DUF2946"/>
    <property type="match status" value="1"/>
</dbReference>
<keyword evidence="1" id="KW-0812">Transmembrane</keyword>